<dbReference type="VEuPathDB" id="FungiDB:A1O9_01647"/>
<feature type="compositionally biased region" description="Low complexity" evidence="3">
    <location>
        <begin position="312"/>
        <end position="339"/>
    </location>
</feature>
<protein>
    <recommendedName>
        <fullName evidence="7">Kelch repeat protein</fullName>
    </recommendedName>
</protein>
<dbReference type="STRING" id="1182545.A0A072PU91"/>
<keyword evidence="4" id="KW-1133">Transmembrane helix</keyword>
<evidence type="ECO:0000256" key="2">
    <source>
        <dbReference type="ARBA" id="ARBA00022737"/>
    </source>
</evidence>
<dbReference type="RefSeq" id="XP_013266259.1">
    <property type="nucleotide sequence ID" value="XM_013410805.1"/>
</dbReference>
<feature type="region of interest" description="Disordered" evidence="3">
    <location>
        <begin position="411"/>
        <end position="434"/>
    </location>
</feature>
<dbReference type="GeneID" id="25276593"/>
<accession>A0A072PU91</accession>
<evidence type="ECO:0000256" key="1">
    <source>
        <dbReference type="ARBA" id="ARBA00022441"/>
    </source>
</evidence>
<comment type="caution">
    <text evidence="5">The sequence shown here is derived from an EMBL/GenBank/DDBJ whole genome shotgun (WGS) entry which is preliminary data.</text>
</comment>
<keyword evidence="6" id="KW-1185">Reference proteome</keyword>
<dbReference type="PANTHER" id="PTHR46093:SF18">
    <property type="entry name" value="FIBRONECTIN TYPE-III DOMAIN-CONTAINING PROTEIN"/>
    <property type="match status" value="1"/>
</dbReference>
<sequence>MPSEIWSTPAGVQSTSWTLDVSPADGGLSSDTLGPFAPATAFSDSKFYSFGGNVFKPDALPNMTVLSGLVTQDLESDRWENFTASVPAQSPYRTQAKALIVPNFGEQGYFVVVGGENPPTEESFYELGTFMADMSVITMYDIASGTWYSQKTTGDIPPPRSEFCIVGAASSDGSSFEMFVYGGSTNSTYDLAHPGEDGYLSVYALSFPGFQWFKTTSKTTKRRACHTCSVVGKRQFISIGGRQPSSRQAFGQEPDPWVSGIGIFDMTEFAWADTYTADAAAYESPEVVKDYYAASYKEPEWSDNSLAAAFAFTPPPSSTTTGGSSSPTGSNSAPTSGSTESESKRSNTGPIAGGVVGGVAGLAVIVGLGYWLGRRRRVQIEPSPPAEAGSSQDFKAPPVYGSVASMPLSLGPQSNSAVYEAPTSKPRAELASAPQKYESHFVELPVDARN</sequence>
<keyword evidence="1" id="KW-0880">Kelch repeat</keyword>
<keyword evidence="2" id="KW-0677">Repeat</keyword>
<dbReference type="Proteomes" id="UP000027920">
    <property type="component" value="Unassembled WGS sequence"/>
</dbReference>
<gene>
    <name evidence="5" type="ORF">A1O9_01647</name>
</gene>
<dbReference type="Gene3D" id="2.120.10.80">
    <property type="entry name" value="Kelch-type beta propeller"/>
    <property type="match status" value="1"/>
</dbReference>
<proteinExistence type="predicted"/>
<keyword evidence="4" id="KW-0472">Membrane</keyword>
<evidence type="ECO:0008006" key="7">
    <source>
        <dbReference type="Google" id="ProtNLM"/>
    </source>
</evidence>
<organism evidence="5 6">
    <name type="scientific">Exophiala aquamarina CBS 119918</name>
    <dbReference type="NCBI Taxonomy" id="1182545"/>
    <lineage>
        <taxon>Eukaryota</taxon>
        <taxon>Fungi</taxon>
        <taxon>Dikarya</taxon>
        <taxon>Ascomycota</taxon>
        <taxon>Pezizomycotina</taxon>
        <taxon>Eurotiomycetes</taxon>
        <taxon>Chaetothyriomycetidae</taxon>
        <taxon>Chaetothyriales</taxon>
        <taxon>Herpotrichiellaceae</taxon>
        <taxon>Exophiala</taxon>
    </lineage>
</organism>
<dbReference type="InterPro" id="IPR015915">
    <property type="entry name" value="Kelch-typ_b-propeller"/>
</dbReference>
<dbReference type="AlphaFoldDB" id="A0A072PU91"/>
<dbReference type="HOGENOM" id="CLU_012508_2_2_1"/>
<reference evidence="5 6" key="1">
    <citation type="submission" date="2013-03" db="EMBL/GenBank/DDBJ databases">
        <title>The Genome Sequence of Exophiala aquamarina CBS 119918.</title>
        <authorList>
            <consortium name="The Broad Institute Genomics Platform"/>
            <person name="Cuomo C."/>
            <person name="de Hoog S."/>
            <person name="Gorbushina A."/>
            <person name="Walker B."/>
            <person name="Young S.K."/>
            <person name="Zeng Q."/>
            <person name="Gargeya S."/>
            <person name="Fitzgerald M."/>
            <person name="Haas B."/>
            <person name="Abouelleil A."/>
            <person name="Allen A.W."/>
            <person name="Alvarado L."/>
            <person name="Arachchi H.M."/>
            <person name="Berlin A.M."/>
            <person name="Chapman S.B."/>
            <person name="Gainer-Dewar J."/>
            <person name="Goldberg J."/>
            <person name="Griggs A."/>
            <person name="Gujja S."/>
            <person name="Hansen M."/>
            <person name="Howarth C."/>
            <person name="Imamovic A."/>
            <person name="Ireland A."/>
            <person name="Larimer J."/>
            <person name="McCowan C."/>
            <person name="Murphy C."/>
            <person name="Pearson M."/>
            <person name="Poon T.W."/>
            <person name="Priest M."/>
            <person name="Roberts A."/>
            <person name="Saif S."/>
            <person name="Shea T."/>
            <person name="Sisk P."/>
            <person name="Sykes S."/>
            <person name="Wortman J."/>
            <person name="Nusbaum C."/>
            <person name="Birren B."/>
        </authorList>
    </citation>
    <scope>NUCLEOTIDE SEQUENCE [LARGE SCALE GENOMIC DNA]</scope>
    <source>
        <strain evidence="5 6">CBS 119918</strain>
    </source>
</reference>
<feature type="region of interest" description="Disordered" evidence="3">
    <location>
        <begin position="312"/>
        <end position="352"/>
    </location>
</feature>
<dbReference type="PANTHER" id="PTHR46093">
    <property type="entry name" value="ACYL-COA-BINDING DOMAIN-CONTAINING PROTEIN 5"/>
    <property type="match status" value="1"/>
</dbReference>
<dbReference type="Gene3D" id="1.20.5.510">
    <property type="entry name" value="Single helix bin"/>
    <property type="match status" value="1"/>
</dbReference>
<dbReference type="OrthoDB" id="540004at2759"/>
<dbReference type="SUPFAM" id="SSF50965">
    <property type="entry name" value="Galactose oxidase, central domain"/>
    <property type="match status" value="1"/>
</dbReference>
<evidence type="ECO:0000313" key="5">
    <source>
        <dbReference type="EMBL" id="KEF63669.1"/>
    </source>
</evidence>
<evidence type="ECO:0000256" key="4">
    <source>
        <dbReference type="SAM" id="Phobius"/>
    </source>
</evidence>
<evidence type="ECO:0000313" key="6">
    <source>
        <dbReference type="Proteomes" id="UP000027920"/>
    </source>
</evidence>
<name>A0A072PU91_9EURO</name>
<keyword evidence="4" id="KW-0812">Transmembrane</keyword>
<feature type="transmembrane region" description="Helical" evidence="4">
    <location>
        <begin position="351"/>
        <end position="372"/>
    </location>
</feature>
<dbReference type="InterPro" id="IPR011043">
    <property type="entry name" value="Gal_Oxase/kelch_b-propeller"/>
</dbReference>
<evidence type="ECO:0000256" key="3">
    <source>
        <dbReference type="SAM" id="MobiDB-lite"/>
    </source>
</evidence>
<dbReference type="EMBL" id="AMGV01000001">
    <property type="protein sequence ID" value="KEF63669.1"/>
    <property type="molecule type" value="Genomic_DNA"/>
</dbReference>